<evidence type="ECO:0000256" key="1">
    <source>
        <dbReference type="SAM" id="MobiDB-lite"/>
    </source>
</evidence>
<evidence type="ECO:0000313" key="2">
    <source>
        <dbReference type="EMBL" id="KNE91750.1"/>
    </source>
</evidence>
<evidence type="ECO:0000313" key="3">
    <source>
        <dbReference type="Proteomes" id="UP000054564"/>
    </source>
</evidence>
<dbReference type="AlphaFoldDB" id="A0A0L0UXJ9"/>
<feature type="region of interest" description="Disordered" evidence="1">
    <location>
        <begin position="307"/>
        <end position="375"/>
    </location>
</feature>
<feature type="region of interest" description="Disordered" evidence="1">
    <location>
        <begin position="1"/>
        <end position="28"/>
    </location>
</feature>
<proteinExistence type="predicted"/>
<accession>A0A0L0UXJ9</accession>
<dbReference type="Proteomes" id="UP000054564">
    <property type="component" value="Unassembled WGS sequence"/>
</dbReference>
<organism evidence="2 3">
    <name type="scientific">Puccinia striiformis f. sp. tritici PST-78</name>
    <dbReference type="NCBI Taxonomy" id="1165861"/>
    <lineage>
        <taxon>Eukaryota</taxon>
        <taxon>Fungi</taxon>
        <taxon>Dikarya</taxon>
        <taxon>Basidiomycota</taxon>
        <taxon>Pucciniomycotina</taxon>
        <taxon>Pucciniomycetes</taxon>
        <taxon>Pucciniales</taxon>
        <taxon>Pucciniaceae</taxon>
        <taxon>Puccinia</taxon>
    </lineage>
</organism>
<keyword evidence="3" id="KW-1185">Reference proteome</keyword>
<sequence length="427" mass="47369">MPCTCLSRKRKERSPSNPPPQTDLTLQATPSCEYVPEPSSPFLKLGRLTLLARIERAFNSSQVEEKVKQLISHIPASSFVRFTISRTGAPALEMELPPPIRPESIVGFSLDPVPTYENYPPDAKESYLQETPGLHEMMPKHPNSAGLIRRSCGAIPKKLVLDMRPETRTHSLITSSKTRKSQYAVVLEASHPLIQPPISPEPTPTFDKSNSQFQQGFHCSNHSMSSTQSTGFSTSNSIPQYATVLRPRLGELLTPPLTPPPNVPLPPIPAASPSTTWPQRTYSLSMTSRPPSTKGLVRDFPYPQDFHPAVLDTVPPTSRPRSKSSPLRSEMKPTSSHAALPTSRRMRFLSSPYSFNSDSEITDETNPTSEEGEPNHIPIALFESTYSPPLPPPNIQNLLHKYHPSTRFSSQKLPNLENLQTCHDFSS</sequence>
<feature type="compositionally biased region" description="Polar residues" evidence="1">
    <location>
        <begin position="351"/>
        <end position="369"/>
    </location>
</feature>
<reference evidence="3" key="1">
    <citation type="submission" date="2014-03" db="EMBL/GenBank/DDBJ databases">
        <title>The Genome Sequence of Puccinia striiformis f. sp. tritici PST-78.</title>
        <authorList>
            <consortium name="The Broad Institute Genome Sequencing Platform"/>
            <person name="Cuomo C."/>
            <person name="Hulbert S."/>
            <person name="Chen X."/>
            <person name="Walker B."/>
            <person name="Young S.K."/>
            <person name="Zeng Q."/>
            <person name="Gargeya S."/>
            <person name="Fitzgerald M."/>
            <person name="Haas B."/>
            <person name="Abouelleil A."/>
            <person name="Alvarado L."/>
            <person name="Arachchi H.M."/>
            <person name="Berlin A.M."/>
            <person name="Chapman S.B."/>
            <person name="Goldberg J."/>
            <person name="Griggs A."/>
            <person name="Gujja S."/>
            <person name="Hansen M."/>
            <person name="Howarth C."/>
            <person name="Imamovic A."/>
            <person name="Larimer J."/>
            <person name="McCowan C."/>
            <person name="Montmayeur A."/>
            <person name="Murphy C."/>
            <person name="Neiman D."/>
            <person name="Pearson M."/>
            <person name="Priest M."/>
            <person name="Roberts A."/>
            <person name="Saif S."/>
            <person name="Shea T."/>
            <person name="Sisk P."/>
            <person name="Sykes S."/>
            <person name="Wortman J."/>
            <person name="Nusbaum C."/>
            <person name="Birren B."/>
        </authorList>
    </citation>
    <scope>NUCLEOTIDE SEQUENCE [LARGE SCALE GENOMIC DNA]</scope>
    <source>
        <strain evidence="3">race PST-78</strain>
    </source>
</reference>
<protein>
    <submittedName>
        <fullName evidence="2">Uncharacterized protein</fullName>
    </submittedName>
</protein>
<name>A0A0L0UXJ9_9BASI</name>
<feature type="region of interest" description="Disordered" evidence="1">
    <location>
        <begin position="273"/>
        <end position="293"/>
    </location>
</feature>
<dbReference type="OrthoDB" id="2506393at2759"/>
<dbReference type="EMBL" id="AJIL01000189">
    <property type="protein sequence ID" value="KNE91750.1"/>
    <property type="molecule type" value="Genomic_DNA"/>
</dbReference>
<gene>
    <name evidence="2" type="ORF">PSTG_14819</name>
</gene>
<feature type="compositionally biased region" description="Polar residues" evidence="1">
    <location>
        <begin position="279"/>
        <end position="291"/>
    </location>
</feature>
<comment type="caution">
    <text evidence="2">The sequence shown here is derived from an EMBL/GenBank/DDBJ whole genome shotgun (WGS) entry which is preliminary data.</text>
</comment>